<organism evidence="1 2">
    <name type="scientific">Quillaja saponaria</name>
    <name type="common">Soap bark tree</name>
    <dbReference type="NCBI Taxonomy" id="32244"/>
    <lineage>
        <taxon>Eukaryota</taxon>
        <taxon>Viridiplantae</taxon>
        <taxon>Streptophyta</taxon>
        <taxon>Embryophyta</taxon>
        <taxon>Tracheophyta</taxon>
        <taxon>Spermatophyta</taxon>
        <taxon>Magnoliopsida</taxon>
        <taxon>eudicotyledons</taxon>
        <taxon>Gunneridae</taxon>
        <taxon>Pentapetalae</taxon>
        <taxon>rosids</taxon>
        <taxon>fabids</taxon>
        <taxon>Fabales</taxon>
        <taxon>Quillajaceae</taxon>
        <taxon>Quillaja</taxon>
    </lineage>
</organism>
<comment type="caution">
    <text evidence="1">The sequence shown here is derived from an EMBL/GenBank/DDBJ whole genome shotgun (WGS) entry which is preliminary data.</text>
</comment>
<keyword evidence="2" id="KW-1185">Reference proteome</keyword>
<name>A0AAD7PIL6_QUISA</name>
<dbReference type="KEGG" id="qsa:O6P43_022595"/>
<accession>A0AAD7PIL6</accession>
<sequence length="108" mass="11894">MGEISVALCKEEKDEGGAEGPQVANSEARLEGVWRRWGCERRQRMSTSGGLGRFGKRRDERKLEREEAAMAVPVALKGFGVLTSQAALLLRRGWKVDDVISFISLSAS</sequence>
<gene>
    <name evidence="1" type="ORF">O6P43_022595</name>
</gene>
<proteinExistence type="predicted"/>
<reference evidence="1" key="1">
    <citation type="journal article" date="2023" name="Science">
        <title>Elucidation of the pathway for biosynthesis of saponin adjuvants from the soapbark tree.</title>
        <authorList>
            <person name="Reed J."/>
            <person name="Orme A."/>
            <person name="El-Demerdash A."/>
            <person name="Owen C."/>
            <person name="Martin L.B.B."/>
            <person name="Misra R.C."/>
            <person name="Kikuchi S."/>
            <person name="Rejzek M."/>
            <person name="Martin A.C."/>
            <person name="Harkess A."/>
            <person name="Leebens-Mack J."/>
            <person name="Louveau T."/>
            <person name="Stephenson M.J."/>
            <person name="Osbourn A."/>
        </authorList>
    </citation>
    <scope>NUCLEOTIDE SEQUENCE</scope>
    <source>
        <strain evidence="1">S10</strain>
    </source>
</reference>
<protein>
    <submittedName>
        <fullName evidence="1">Uncharacterized protein</fullName>
    </submittedName>
</protein>
<dbReference type="Proteomes" id="UP001163823">
    <property type="component" value="Chromosome 9"/>
</dbReference>
<dbReference type="EMBL" id="JARAOO010000009">
    <property type="protein sequence ID" value="KAJ7956100.1"/>
    <property type="molecule type" value="Genomic_DNA"/>
</dbReference>
<evidence type="ECO:0000313" key="1">
    <source>
        <dbReference type="EMBL" id="KAJ7956100.1"/>
    </source>
</evidence>
<dbReference type="AlphaFoldDB" id="A0AAD7PIL6"/>
<evidence type="ECO:0000313" key="2">
    <source>
        <dbReference type="Proteomes" id="UP001163823"/>
    </source>
</evidence>